<gene>
    <name evidence="1" type="ORF">FRZ00_05375</name>
</gene>
<dbReference type="RefSeq" id="WP_152262614.1">
    <property type="nucleotide sequence ID" value="NZ_VOKX01000009.1"/>
</dbReference>
<evidence type="ECO:0000313" key="2">
    <source>
        <dbReference type="Proteomes" id="UP000327000"/>
    </source>
</evidence>
<dbReference type="OrthoDB" id="3431428at2"/>
<organism evidence="1 2">
    <name type="scientific">Streptomyces mobaraensis</name>
    <name type="common">Streptoverticillium mobaraense</name>
    <dbReference type="NCBI Taxonomy" id="35621"/>
    <lineage>
        <taxon>Bacteria</taxon>
        <taxon>Bacillati</taxon>
        <taxon>Actinomycetota</taxon>
        <taxon>Actinomycetes</taxon>
        <taxon>Kitasatosporales</taxon>
        <taxon>Streptomycetaceae</taxon>
        <taxon>Streptomyces</taxon>
    </lineage>
</organism>
<dbReference type="EMBL" id="VOKX01000009">
    <property type="protein sequence ID" value="KAB7850045.1"/>
    <property type="molecule type" value="Genomic_DNA"/>
</dbReference>
<sequence length="120" mass="13420">MSAYPVHHRDPDEPLFPMPPLTEAALRVAVTRVDLSAAVRFEQEFHAAWQEAVQTDSTVPMHTFLHRWGVFVALRRHPARAARLAELERAVAEATTREEARARSSELAALLDEAAREVAA</sequence>
<reference evidence="1 2" key="1">
    <citation type="journal article" date="2019" name="Microb. Cell Fact.">
        <title>Exploring novel herbicidin analogues by transcriptional regulator overexpression and MS/MS molecular networking.</title>
        <authorList>
            <person name="Shi Y."/>
            <person name="Gu R."/>
            <person name="Li Y."/>
            <person name="Wang X."/>
            <person name="Ren W."/>
            <person name="Li X."/>
            <person name="Wang L."/>
            <person name="Xie Y."/>
            <person name="Hong B."/>
        </authorList>
    </citation>
    <scope>NUCLEOTIDE SEQUENCE [LARGE SCALE GENOMIC DNA]</scope>
    <source>
        <strain evidence="1 2">US-43</strain>
    </source>
</reference>
<accession>A0A5N5WE77</accession>
<dbReference type="Proteomes" id="UP000327000">
    <property type="component" value="Unassembled WGS sequence"/>
</dbReference>
<protein>
    <submittedName>
        <fullName evidence="1">Uncharacterized protein</fullName>
    </submittedName>
</protein>
<proteinExistence type="predicted"/>
<evidence type="ECO:0000313" key="1">
    <source>
        <dbReference type="EMBL" id="KAB7850045.1"/>
    </source>
</evidence>
<name>A0A5N5WE77_STRMB</name>
<keyword evidence="2" id="KW-1185">Reference proteome</keyword>
<comment type="caution">
    <text evidence="1">The sequence shown here is derived from an EMBL/GenBank/DDBJ whole genome shotgun (WGS) entry which is preliminary data.</text>
</comment>
<dbReference type="AlphaFoldDB" id="A0A5N5WE77"/>